<keyword evidence="12" id="KW-1185">Reference proteome</keyword>
<feature type="binding site" evidence="9">
    <location>
        <position position="36"/>
    </location>
    <ligand>
        <name>substrate</name>
    </ligand>
</feature>
<keyword evidence="6 9" id="KW-0547">Nucleotide-binding</keyword>
<evidence type="ECO:0000256" key="2">
    <source>
        <dbReference type="ARBA" id="ARBA00008982"/>
    </source>
</evidence>
<dbReference type="PANTHER" id="PTHR11406">
    <property type="entry name" value="PHOSPHOGLYCERATE KINASE"/>
    <property type="match status" value="1"/>
</dbReference>
<dbReference type="InterPro" id="IPR036043">
    <property type="entry name" value="Phosphoglycerate_kinase_sf"/>
</dbReference>
<dbReference type="PRINTS" id="PR00477">
    <property type="entry name" value="PHGLYCKINASE"/>
</dbReference>
<organism evidence="11 12">
    <name type="scientific">Candidatus Providencia siddallii</name>
    <dbReference type="NCBI Taxonomy" id="1715285"/>
    <lineage>
        <taxon>Bacteria</taxon>
        <taxon>Pseudomonadati</taxon>
        <taxon>Pseudomonadota</taxon>
        <taxon>Gammaproteobacteria</taxon>
        <taxon>Enterobacterales</taxon>
        <taxon>Morganellaceae</taxon>
        <taxon>Providencia</taxon>
    </lineage>
</organism>
<evidence type="ECO:0000256" key="3">
    <source>
        <dbReference type="ARBA" id="ARBA00011245"/>
    </source>
</evidence>
<gene>
    <name evidence="9 11" type="primary">pgk</name>
    <name evidence="11" type="ORF">PRHACTZTBTEA_383</name>
</gene>
<dbReference type="PROSITE" id="PS00111">
    <property type="entry name" value="PGLYCERATE_KINASE"/>
    <property type="match status" value="1"/>
</dbReference>
<keyword evidence="7 9" id="KW-0418">Kinase</keyword>
<dbReference type="InterPro" id="IPR001576">
    <property type="entry name" value="Phosphoglycerate_kinase"/>
</dbReference>
<evidence type="ECO:0000256" key="4">
    <source>
        <dbReference type="ARBA" id="ARBA00013061"/>
    </source>
</evidence>
<dbReference type="PIRSF" id="PIRSF000724">
    <property type="entry name" value="Pgk"/>
    <property type="match status" value="1"/>
</dbReference>
<evidence type="ECO:0000256" key="6">
    <source>
        <dbReference type="ARBA" id="ARBA00022741"/>
    </source>
</evidence>
<protein>
    <recommendedName>
        <fullName evidence="4 9">Phosphoglycerate kinase</fullName>
        <ecNumber evidence="4 9">2.7.2.3</ecNumber>
    </recommendedName>
</protein>
<comment type="subunit">
    <text evidence="3 9">Monomer.</text>
</comment>
<comment type="subcellular location">
    <subcellularLocation>
        <location evidence="9">Cytoplasm</location>
    </subcellularLocation>
</comment>
<feature type="binding site" evidence="9">
    <location>
        <begin position="21"/>
        <end position="23"/>
    </location>
    <ligand>
        <name>substrate</name>
    </ligand>
</feature>
<dbReference type="GO" id="GO:0004618">
    <property type="term" value="F:phosphoglycerate kinase activity"/>
    <property type="evidence" value="ECO:0007669"/>
    <property type="project" value="UniProtKB-EC"/>
</dbReference>
<dbReference type="HAMAP" id="MF_00145">
    <property type="entry name" value="Phosphoglyc_kinase"/>
    <property type="match status" value="1"/>
</dbReference>
<dbReference type="PANTHER" id="PTHR11406:SF23">
    <property type="entry name" value="PHOSPHOGLYCERATE KINASE 1, CHLOROPLASTIC-RELATED"/>
    <property type="match status" value="1"/>
</dbReference>
<evidence type="ECO:0000256" key="8">
    <source>
        <dbReference type="ARBA" id="ARBA00022840"/>
    </source>
</evidence>
<keyword evidence="5 9" id="KW-0808">Transferase</keyword>
<evidence type="ECO:0000256" key="7">
    <source>
        <dbReference type="ARBA" id="ARBA00022777"/>
    </source>
</evidence>
<feature type="binding site" evidence="9">
    <location>
        <position position="113"/>
    </location>
    <ligand>
        <name>substrate</name>
    </ligand>
</feature>
<dbReference type="InterPro" id="IPR015824">
    <property type="entry name" value="Phosphoglycerate_kinase_N"/>
</dbReference>
<reference evidence="11" key="1">
    <citation type="submission" date="2024-04" db="EMBL/GenBank/DDBJ databases">
        <authorList>
            <person name="Manzano-Marin A."/>
            <person name="Manzano-Marin A."/>
            <person name="Alejandro Manzano Marin A."/>
        </authorList>
    </citation>
    <scope>NUCLEOTIDE SEQUENCE [LARGE SCALE GENOMIC DNA]</scope>
    <source>
        <strain evidence="11">TABTEA</strain>
    </source>
</reference>
<feature type="binding site" evidence="9">
    <location>
        <position position="314"/>
    </location>
    <ligand>
        <name>ATP</name>
        <dbReference type="ChEBI" id="CHEBI:30616"/>
    </ligand>
</feature>
<feature type="binding site" evidence="9">
    <location>
        <begin position="59"/>
        <end position="62"/>
    </location>
    <ligand>
        <name>substrate</name>
    </ligand>
</feature>
<comment type="caution">
    <text evidence="9">Lacks conserved residue(s) required for the propagation of feature annotation.</text>
</comment>
<dbReference type="Pfam" id="PF00162">
    <property type="entry name" value="PGK"/>
    <property type="match status" value="1"/>
</dbReference>
<proteinExistence type="inferred from homology"/>
<evidence type="ECO:0000313" key="11">
    <source>
        <dbReference type="EMBL" id="CAL1329303.1"/>
    </source>
</evidence>
<dbReference type="RefSeq" id="WP_341764772.1">
    <property type="nucleotide sequence ID" value="NZ_OZ034688.1"/>
</dbReference>
<dbReference type="EMBL" id="OZ034688">
    <property type="protein sequence ID" value="CAL1329303.1"/>
    <property type="molecule type" value="Genomic_DNA"/>
</dbReference>
<feature type="binding site" evidence="9">
    <location>
        <begin position="340"/>
        <end position="343"/>
    </location>
    <ligand>
        <name>ATP</name>
        <dbReference type="ChEBI" id="CHEBI:30616"/>
    </ligand>
</feature>
<evidence type="ECO:0000256" key="10">
    <source>
        <dbReference type="RuleBase" id="RU000532"/>
    </source>
</evidence>
<feature type="binding site" evidence="9">
    <location>
        <position position="197"/>
    </location>
    <ligand>
        <name>ATP</name>
        <dbReference type="ChEBI" id="CHEBI:30616"/>
    </ligand>
</feature>
<keyword evidence="8 9" id="KW-0067">ATP-binding</keyword>
<feature type="binding site" evidence="9">
    <location>
        <position position="146"/>
    </location>
    <ligand>
        <name>substrate</name>
    </ligand>
</feature>
<dbReference type="SUPFAM" id="SSF53748">
    <property type="entry name" value="Phosphoglycerate kinase"/>
    <property type="match status" value="1"/>
</dbReference>
<dbReference type="Proteomes" id="UP001497533">
    <property type="component" value="Chromosome"/>
</dbReference>
<comment type="similarity">
    <text evidence="2 9 10">Belongs to the phosphoglycerate kinase family.</text>
</comment>
<keyword evidence="9" id="KW-0324">Glycolysis</keyword>
<evidence type="ECO:0000313" key="12">
    <source>
        <dbReference type="Proteomes" id="UP001497533"/>
    </source>
</evidence>
<evidence type="ECO:0000256" key="1">
    <source>
        <dbReference type="ARBA" id="ARBA00000642"/>
    </source>
</evidence>
<dbReference type="EC" id="2.7.2.3" evidence="4 9"/>
<name>A0ABP1CDZ4_9GAMM</name>
<comment type="pathway">
    <text evidence="9">Carbohydrate degradation; glycolysis; pyruvate from D-glyceraldehyde 3-phosphate: step 2/5.</text>
</comment>
<evidence type="ECO:0000256" key="5">
    <source>
        <dbReference type="ARBA" id="ARBA00022679"/>
    </source>
</evidence>
<dbReference type="Gene3D" id="3.40.50.1260">
    <property type="entry name" value="Phosphoglycerate kinase, N-terminal domain"/>
    <property type="match status" value="2"/>
</dbReference>
<comment type="catalytic activity">
    <reaction evidence="1 9 10">
        <text>(2R)-3-phosphoglycerate + ATP = (2R)-3-phospho-glyceroyl phosphate + ADP</text>
        <dbReference type="Rhea" id="RHEA:14801"/>
        <dbReference type="ChEBI" id="CHEBI:30616"/>
        <dbReference type="ChEBI" id="CHEBI:57604"/>
        <dbReference type="ChEBI" id="CHEBI:58272"/>
        <dbReference type="ChEBI" id="CHEBI:456216"/>
        <dbReference type="EC" id="2.7.2.3"/>
    </reaction>
</comment>
<evidence type="ECO:0000256" key="9">
    <source>
        <dbReference type="HAMAP-Rule" id="MF_00145"/>
    </source>
</evidence>
<accession>A0ABP1CDZ4</accession>
<sequence>MSIIKMTDLDLTKKKVFIRSDLNVPIKNNKIISDARILASLPTIDFAIKKKAKVIVASHIGNPIEGEYNHNFSMKPIVNWFIKNTNYHVFFEKNFLNKININNGELFFLENVRFNKGEKNNDIKLAKQYAALCDIYVLDAFGTSHRIHASTHNIAKYSPVSCAGILLCNELNALNKALVCPERPMVAIVGGSKISSKFKTLYSLSKKVDQLIVGGGIANTFIAAKGNNVGLSLYEKNMISKIKEILKNCQVIIPNDVRVTNKFSKNAIAISKKNSEIKNNDKILDLGDESIENIVKIIKKAKTIIWNGPLGMFELPNFCQGTKALAEAIAENNGFSIAGGGDTLAAIELFNISNKISYISTGGGAFIEFITKKKLPTITMLKKCAKKYKL</sequence>
<keyword evidence="9" id="KW-0963">Cytoplasm</keyword>
<dbReference type="InterPro" id="IPR015911">
    <property type="entry name" value="Phosphoglycerate_kinase_CS"/>
</dbReference>